<name>A0ABD2WE84_9HYME</name>
<evidence type="ECO:0000256" key="1">
    <source>
        <dbReference type="SAM" id="Phobius"/>
    </source>
</evidence>
<evidence type="ECO:0000313" key="2">
    <source>
        <dbReference type="EMBL" id="KAL3391173.1"/>
    </source>
</evidence>
<dbReference type="PANTHER" id="PTHR37159">
    <property type="entry name" value="GH11867P"/>
    <property type="match status" value="1"/>
</dbReference>
<proteinExistence type="predicted"/>
<dbReference type="EMBL" id="JBJJXI010000111">
    <property type="protein sequence ID" value="KAL3391173.1"/>
    <property type="molecule type" value="Genomic_DNA"/>
</dbReference>
<sequence length="428" mass="49826">MDSNETKKEVEKSLNKILDDLETIPKDKQHDWAYEEINKTFGKKLTEPLVEVLTAHLFDGEYEANEKKPSWFDQEKFDRGQKFAQDHIFSVLFVNIHALFMAFSFYDSLKPIIATGKSSTPFTSFKRYNSTGAKFYSWYTSDPWTKGTDAYNSVRHVRRIHQYIREKMSAMSTDEWTNRTTIDPVWCPALKATRADFDSACPAASAEQCPYWVFENLPKLKNKKLSQGEMAITQISFVSFVILRPEELGIHGATDDELEAFCHVWRTIGYLLGIDDRYNYCRGTLEEIRSRTRDVLEFWVKPNLRIVEPGWEHMMRCLVEGLNYKKNGKGLGYEAMLVNTMECMDLEMPKIYNSMSFSDWIAYKIFKFVLGFGSKYLGLRHVLNRMVMQSIHAVQSFTDDKFEELEKRSRETLESGATKLETMMNSID</sequence>
<reference evidence="2 3" key="1">
    <citation type="journal article" date="2024" name="bioRxiv">
        <title>A reference genome for Trichogramma kaykai: A tiny desert-dwelling parasitoid wasp with competing sex-ratio distorters.</title>
        <authorList>
            <person name="Culotta J."/>
            <person name="Lindsey A.R."/>
        </authorList>
    </citation>
    <scope>NUCLEOTIDE SEQUENCE [LARGE SCALE GENOMIC DNA]</scope>
    <source>
        <strain evidence="2 3">KSX58</strain>
    </source>
</reference>
<protein>
    <recommendedName>
        <fullName evidence="4">ER-bound oxygenase mpaB/mpaB'/Rubber oxygenase catalytic domain-containing protein</fullName>
    </recommendedName>
</protein>
<keyword evidence="1" id="KW-1133">Transmembrane helix</keyword>
<accession>A0ABD2WE84</accession>
<evidence type="ECO:0000313" key="3">
    <source>
        <dbReference type="Proteomes" id="UP001627154"/>
    </source>
</evidence>
<keyword evidence="1" id="KW-0812">Transmembrane</keyword>
<organism evidence="2 3">
    <name type="scientific">Trichogramma kaykai</name>
    <dbReference type="NCBI Taxonomy" id="54128"/>
    <lineage>
        <taxon>Eukaryota</taxon>
        <taxon>Metazoa</taxon>
        <taxon>Ecdysozoa</taxon>
        <taxon>Arthropoda</taxon>
        <taxon>Hexapoda</taxon>
        <taxon>Insecta</taxon>
        <taxon>Pterygota</taxon>
        <taxon>Neoptera</taxon>
        <taxon>Endopterygota</taxon>
        <taxon>Hymenoptera</taxon>
        <taxon>Apocrita</taxon>
        <taxon>Proctotrupomorpha</taxon>
        <taxon>Chalcidoidea</taxon>
        <taxon>Trichogrammatidae</taxon>
        <taxon>Trichogramma</taxon>
    </lineage>
</organism>
<keyword evidence="1" id="KW-0472">Membrane</keyword>
<feature type="transmembrane region" description="Helical" evidence="1">
    <location>
        <begin position="88"/>
        <end position="106"/>
    </location>
</feature>
<dbReference type="AlphaFoldDB" id="A0ABD2WE84"/>
<evidence type="ECO:0008006" key="4">
    <source>
        <dbReference type="Google" id="ProtNLM"/>
    </source>
</evidence>
<dbReference type="Proteomes" id="UP001627154">
    <property type="component" value="Unassembled WGS sequence"/>
</dbReference>
<keyword evidence="3" id="KW-1185">Reference proteome</keyword>
<comment type="caution">
    <text evidence="2">The sequence shown here is derived from an EMBL/GenBank/DDBJ whole genome shotgun (WGS) entry which is preliminary data.</text>
</comment>
<dbReference type="PANTHER" id="PTHR37159:SF1">
    <property type="entry name" value="GH11867P"/>
    <property type="match status" value="1"/>
</dbReference>
<gene>
    <name evidence="2" type="ORF">TKK_013923</name>
</gene>